<organism evidence="3 4">
    <name type="scientific">Lacticaseibacillus paracasei</name>
    <name type="common">Lactobacillus paracasei</name>
    <dbReference type="NCBI Taxonomy" id="1597"/>
    <lineage>
        <taxon>Bacteria</taxon>
        <taxon>Bacillati</taxon>
        <taxon>Bacillota</taxon>
        <taxon>Bacilli</taxon>
        <taxon>Lactobacillales</taxon>
        <taxon>Lactobacillaceae</taxon>
        <taxon>Lacticaseibacillus</taxon>
    </lineage>
</organism>
<comment type="caution">
    <text evidence="3">The sequence shown here is derived from an EMBL/GenBank/DDBJ whole genome shotgun (WGS) entry which is preliminary data.</text>
</comment>
<dbReference type="Proteomes" id="UP000284123">
    <property type="component" value="Unassembled WGS sequence"/>
</dbReference>
<evidence type="ECO:0000313" key="3">
    <source>
        <dbReference type="EMBL" id="RNE28573.1"/>
    </source>
</evidence>
<name>A0A8B3GQA7_LACPA</name>
<reference evidence="3 4" key="1">
    <citation type="journal article" date="2018" name="Front. Microbiol.">
        <title>Conversion of Methionine to Cysteine in Lactobacillus paracasei Depends on the Highly Mobile cysK-ctl-cysE Gene Cluster.</title>
        <authorList>
            <person name="Wuthrich D."/>
            <person name="Irmler S."/>
            <person name="Berthoud H."/>
            <person name="Guggenbuhl B."/>
            <person name="Eugster E."/>
            <person name="Bruggmann R."/>
        </authorList>
    </citation>
    <scope>NUCLEOTIDE SEQUENCE [LARGE SCALE GENOMIC DNA]</scope>
    <source>
        <strain evidence="3 4">FAM6012</strain>
    </source>
</reference>
<dbReference type="AlphaFoldDB" id="A0A8B3GQA7"/>
<keyword evidence="1" id="KW-1133">Transmembrane helix</keyword>
<accession>A0A8B3GQA7</accession>
<proteinExistence type="predicted"/>
<feature type="domain" description="DUF3279" evidence="2">
    <location>
        <begin position="167"/>
        <end position="192"/>
    </location>
</feature>
<evidence type="ECO:0000313" key="4">
    <source>
        <dbReference type="Proteomes" id="UP000284123"/>
    </source>
</evidence>
<feature type="transmembrane region" description="Helical" evidence="1">
    <location>
        <begin position="227"/>
        <end position="252"/>
    </location>
</feature>
<protein>
    <recommendedName>
        <fullName evidence="2">DUF3279 domain-containing protein</fullName>
    </recommendedName>
</protein>
<evidence type="ECO:0000259" key="2">
    <source>
        <dbReference type="Pfam" id="PF11682"/>
    </source>
</evidence>
<dbReference type="InterPro" id="IPR021696">
    <property type="entry name" value="DUF3279"/>
</dbReference>
<evidence type="ECO:0000256" key="1">
    <source>
        <dbReference type="SAM" id="Phobius"/>
    </source>
</evidence>
<keyword evidence="1" id="KW-0812">Transmembrane</keyword>
<sequence>MTKICTLLDTQDSQISEWMNLLSEDQVDAGQAYDGLSNSEIIDTAFENKIWQLSKFAALNQPVSVDIDGKVYAEIRQTKYFIGKIPNDKVKTFSALYLNDKVELWVSIHGGTYKQTSTRSDGSITVKTYRDPVTLKLIAEDQQPAKTLKNNTGEEWSEVGKKMYAAKRKPYCLNCKHQLKGERFCPNCGAKIIYPGEHQDGTPINSWEKVANGADKFSQSVDKTGKFFSDFGCAMTLGCTIPIIIIIILFGLI</sequence>
<keyword evidence="1" id="KW-0472">Membrane</keyword>
<dbReference type="Pfam" id="PF11682">
    <property type="entry name" value="Zn_ribbon_11"/>
    <property type="match status" value="1"/>
</dbReference>
<gene>
    <name evidence="3" type="ORF">FAM6012_02275</name>
</gene>
<dbReference type="EMBL" id="LKGI01000077">
    <property type="protein sequence ID" value="RNE28573.1"/>
    <property type="molecule type" value="Genomic_DNA"/>
</dbReference>